<dbReference type="AlphaFoldDB" id="A0A3P8M0S8"/>
<accession>A0A3P8M0S8</accession>
<evidence type="ECO:0000313" key="2">
    <source>
        <dbReference type="Proteomes" id="UP000274346"/>
    </source>
</evidence>
<dbReference type="Gene3D" id="3.40.630.30">
    <property type="match status" value="1"/>
</dbReference>
<name>A0A3P8M0S8_RAOTE</name>
<sequence length="76" mass="8381">MVINIRELQPQDKSQWLGLVGGLHPVFYGSPQPDDVTQYTWQRLLDGASPVIGRAAIVDGPGGRVRYLASFTKERG</sequence>
<proteinExistence type="predicted"/>
<gene>
    <name evidence="1" type="ORF">NCTC13098_03556</name>
</gene>
<protein>
    <recommendedName>
        <fullName evidence="3">GNAT family N-acetyltransferase</fullName>
    </recommendedName>
</protein>
<evidence type="ECO:0000313" key="1">
    <source>
        <dbReference type="EMBL" id="VDR27190.1"/>
    </source>
</evidence>
<reference evidence="1 2" key="1">
    <citation type="submission" date="2018-12" db="EMBL/GenBank/DDBJ databases">
        <authorList>
            <consortium name="Pathogen Informatics"/>
        </authorList>
    </citation>
    <scope>NUCLEOTIDE SEQUENCE [LARGE SCALE GENOMIC DNA]</scope>
    <source>
        <strain evidence="1 2">NCTC13098</strain>
    </source>
</reference>
<dbReference type="Proteomes" id="UP000274346">
    <property type="component" value="Chromosome"/>
</dbReference>
<organism evidence="1 2">
    <name type="scientific">Raoultella terrigena</name>
    <name type="common">Klebsiella terrigena</name>
    <dbReference type="NCBI Taxonomy" id="577"/>
    <lineage>
        <taxon>Bacteria</taxon>
        <taxon>Pseudomonadati</taxon>
        <taxon>Pseudomonadota</taxon>
        <taxon>Gammaproteobacteria</taxon>
        <taxon>Enterobacterales</taxon>
        <taxon>Enterobacteriaceae</taxon>
        <taxon>Klebsiella/Raoultella group</taxon>
        <taxon>Raoultella</taxon>
    </lineage>
</organism>
<dbReference type="EMBL" id="LR131271">
    <property type="protein sequence ID" value="VDR27190.1"/>
    <property type="molecule type" value="Genomic_DNA"/>
</dbReference>
<dbReference type="KEGG" id="rtg:NCTC13098_03556"/>
<evidence type="ECO:0008006" key="3">
    <source>
        <dbReference type="Google" id="ProtNLM"/>
    </source>
</evidence>